<dbReference type="RefSeq" id="XP_022737730.1">
    <property type="nucleotide sequence ID" value="XM_022881995.1"/>
</dbReference>
<dbReference type="Pfam" id="PF06200">
    <property type="entry name" value="tify"/>
    <property type="match status" value="1"/>
</dbReference>
<dbReference type="PROSITE" id="PS51320">
    <property type="entry name" value="TIFY"/>
    <property type="match status" value="1"/>
</dbReference>
<comment type="similarity">
    <text evidence="1 2">Belongs to the TIFY/JAZ family.</text>
</comment>
<dbReference type="AlphaFoldDB" id="A0A6P5YBP4"/>
<dbReference type="GeneID" id="111290610"/>
<comment type="function">
    <text evidence="2">Repressor of jasmonate responses.</text>
</comment>
<dbReference type="PANTHER" id="PTHR33077">
    <property type="entry name" value="PROTEIN TIFY 4A-RELATED-RELATED"/>
    <property type="match status" value="1"/>
</dbReference>
<protein>
    <recommendedName>
        <fullName evidence="2">Protein TIFY</fullName>
    </recommendedName>
    <alternativeName>
        <fullName evidence="2">Jasmonate ZIM domain-containing protein</fullName>
    </alternativeName>
</protein>
<evidence type="ECO:0000256" key="2">
    <source>
        <dbReference type="RuleBase" id="RU369065"/>
    </source>
</evidence>
<dbReference type="InterPro" id="IPR040390">
    <property type="entry name" value="TIFY/JAZ"/>
</dbReference>
<comment type="subcellular location">
    <subcellularLocation>
        <location evidence="2">Nucleus</location>
    </subcellularLocation>
</comment>
<feature type="region of interest" description="Disordered" evidence="3">
    <location>
        <begin position="188"/>
        <end position="212"/>
    </location>
</feature>
<feature type="domain" description="Tify" evidence="4">
    <location>
        <begin position="101"/>
        <end position="135"/>
    </location>
</feature>
<dbReference type="InterPro" id="IPR018467">
    <property type="entry name" value="CCT_CS"/>
</dbReference>
<dbReference type="GO" id="GO:0009611">
    <property type="term" value="P:response to wounding"/>
    <property type="evidence" value="ECO:0007669"/>
    <property type="project" value="UniProtKB-UniRule"/>
</dbReference>
<dbReference type="SMART" id="SM00979">
    <property type="entry name" value="TIFY"/>
    <property type="match status" value="1"/>
</dbReference>
<accession>A0A6P5YBP4</accession>
<keyword evidence="5" id="KW-1185">Reference proteome</keyword>
<dbReference type="Proteomes" id="UP000515121">
    <property type="component" value="Unplaced"/>
</dbReference>
<keyword evidence="2" id="KW-0539">Nucleus</keyword>
<dbReference type="Pfam" id="PF09425">
    <property type="entry name" value="Jas_motif"/>
    <property type="match status" value="1"/>
</dbReference>
<proteinExistence type="inferred from homology"/>
<dbReference type="GO" id="GO:0031347">
    <property type="term" value="P:regulation of defense response"/>
    <property type="evidence" value="ECO:0007669"/>
    <property type="project" value="UniProtKB-UniRule"/>
</dbReference>
<evidence type="ECO:0000259" key="4">
    <source>
        <dbReference type="PROSITE" id="PS51320"/>
    </source>
</evidence>
<keyword evidence="2" id="KW-1184">Jasmonic acid signaling pathway</keyword>
<dbReference type="PANTHER" id="PTHR33077:SF5">
    <property type="entry name" value="PROTEIN TIFY 9"/>
    <property type="match status" value="1"/>
</dbReference>
<evidence type="ECO:0000313" key="5">
    <source>
        <dbReference type="Proteomes" id="UP000515121"/>
    </source>
</evidence>
<dbReference type="GO" id="GO:0005634">
    <property type="term" value="C:nucleus"/>
    <property type="evidence" value="ECO:0007669"/>
    <property type="project" value="UniProtKB-SubCell"/>
</dbReference>
<evidence type="ECO:0000256" key="3">
    <source>
        <dbReference type="SAM" id="MobiDB-lite"/>
    </source>
</evidence>
<reference evidence="6" key="1">
    <citation type="submission" date="2025-08" db="UniProtKB">
        <authorList>
            <consortium name="RefSeq"/>
        </authorList>
    </citation>
    <scope>IDENTIFICATION</scope>
    <source>
        <tissue evidence="6">Fruit stalk</tissue>
    </source>
</reference>
<dbReference type="GO" id="GO:2000022">
    <property type="term" value="P:regulation of jasmonic acid mediated signaling pathway"/>
    <property type="evidence" value="ECO:0007669"/>
    <property type="project" value="UniProtKB-UniRule"/>
</dbReference>
<gene>
    <name evidence="6" type="primary">LOC111290610</name>
</gene>
<dbReference type="KEGG" id="dzi:111290610"/>
<organism evidence="5 6">
    <name type="scientific">Durio zibethinus</name>
    <name type="common">Durian</name>
    <dbReference type="NCBI Taxonomy" id="66656"/>
    <lineage>
        <taxon>Eukaryota</taxon>
        <taxon>Viridiplantae</taxon>
        <taxon>Streptophyta</taxon>
        <taxon>Embryophyta</taxon>
        <taxon>Tracheophyta</taxon>
        <taxon>Spermatophyta</taxon>
        <taxon>Magnoliopsida</taxon>
        <taxon>eudicotyledons</taxon>
        <taxon>Gunneridae</taxon>
        <taxon>Pentapetalae</taxon>
        <taxon>rosids</taxon>
        <taxon>malvids</taxon>
        <taxon>Malvales</taxon>
        <taxon>Malvaceae</taxon>
        <taxon>Helicteroideae</taxon>
        <taxon>Durio</taxon>
    </lineage>
</organism>
<comment type="domain">
    <text evidence="2">The jas domain is required for interaction with COI1.</text>
</comment>
<evidence type="ECO:0000256" key="1">
    <source>
        <dbReference type="ARBA" id="ARBA00008614"/>
    </source>
</evidence>
<dbReference type="InterPro" id="IPR010399">
    <property type="entry name" value="Tify_dom"/>
</dbReference>
<evidence type="ECO:0000313" key="6">
    <source>
        <dbReference type="RefSeq" id="XP_022737730.1"/>
    </source>
</evidence>
<name>A0A6P5YBP4_DURZI</name>
<sequence>MSNATVELDLFGMEKKSSCKSQFLKFLDRHRSFRGIHGAISKMNSELIKSVIASGLTNQSQDTVNRIDPNKSFCVPSPKEAQSVFPILPVLSPATRATAEDGPETAPLTVFYNGTVYIFNITRDKAEGILTLAVEGSSKNVGSTDPKVANSSSDQQQLLGILDGDLPIARRKSLERFLEKRKDRLTSASPYARQSRRVKENVFRTKGRTPLF</sequence>
<dbReference type="OrthoDB" id="1914366at2759"/>